<dbReference type="EMBL" id="JAHUTI010076356">
    <property type="protein sequence ID" value="MED6256571.1"/>
    <property type="molecule type" value="Genomic_DNA"/>
</dbReference>
<sequence>QTEALLEDVVFGSKQHTCELSAVVFIRSILQLTVHVCWWMLPPCLVASGSPFSTTVHYSTSSAPAIACPLSSTQEDSSARIPTLNPLLNSPPESQPRLSNPEQ</sequence>
<evidence type="ECO:0000313" key="2">
    <source>
        <dbReference type="EMBL" id="MED6256571.1"/>
    </source>
</evidence>
<gene>
    <name evidence="2" type="ORF">ATANTOWER_029223</name>
</gene>
<feature type="non-terminal residue" evidence="2">
    <location>
        <position position="1"/>
    </location>
</feature>
<reference evidence="2 3" key="1">
    <citation type="submission" date="2021-07" db="EMBL/GenBank/DDBJ databases">
        <authorList>
            <person name="Palmer J.M."/>
        </authorList>
    </citation>
    <scope>NUCLEOTIDE SEQUENCE [LARGE SCALE GENOMIC DNA]</scope>
    <source>
        <strain evidence="2 3">AT_MEX2019</strain>
        <tissue evidence="2">Muscle</tissue>
    </source>
</reference>
<organism evidence="2 3">
    <name type="scientific">Ataeniobius toweri</name>
    <dbReference type="NCBI Taxonomy" id="208326"/>
    <lineage>
        <taxon>Eukaryota</taxon>
        <taxon>Metazoa</taxon>
        <taxon>Chordata</taxon>
        <taxon>Craniata</taxon>
        <taxon>Vertebrata</taxon>
        <taxon>Euteleostomi</taxon>
        <taxon>Actinopterygii</taxon>
        <taxon>Neopterygii</taxon>
        <taxon>Teleostei</taxon>
        <taxon>Neoteleostei</taxon>
        <taxon>Acanthomorphata</taxon>
        <taxon>Ovalentaria</taxon>
        <taxon>Atherinomorphae</taxon>
        <taxon>Cyprinodontiformes</taxon>
        <taxon>Goodeidae</taxon>
        <taxon>Ataeniobius</taxon>
    </lineage>
</organism>
<keyword evidence="3" id="KW-1185">Reference proteome</keyword>
<evidence type="ECO:0000256" key="1">
    <source>
        <dbReference type="SAM" id="MobiDB-lite"/>
    </source>
</evidence>
<feature type="compositionally biased region" description="Polar residues" evidence="1">
    <location>
        <begin position="86"/>
        <end position="103"/>
    </location>
</feature>
<feature type="region of interest" description="Disordered" evidence="1">
    <location>
        <begin position="74"/>
        <end position="103"/>
    </location>
</feature>
<name>A0ABU7C1G7_9TELE</name>
<dbReference type="Proteomes" id="UP001345963">
    <property type="component" value="Unassembled WGS sequence"/>
</dbReference>
<proteinExistence type="predicted"/>
<protein>
    <submittedName>
        <fullName evidence="2">Uncharacterized protein</fullName>
    </submittedName>
</protein>
<accession>A0ABU7C1G7</accession>
<comment type="caution">
    <text evidence="2">The sequence shown here is derived from an EMBL/GenBank/DDBJ whole genome shotgun (WGS) entry which is preliminary data.</text>
</comment>
<evidence type="ECO:0000313" key="3">
    <source>
        <dbReference type="Proteomes" id="UP001345963"/>
    </source>
</evidence>